<dbReference type="Proteomes" id="UP001058533">
    <property type="component" value="Chromosome"/>
</dbReference>
<keyword evidence="1" id="KW-0812">Transmembrane</keyword>
<protein>
    <submittedName>
        <fullName evidence="3">DUF4115 domain-containing protein</fullName>
    </submittedName>
</protein>
<evidence type="ECO:0000256" key="1">
    <source>
        <dbReference type="SAM" id="Phobius"/>
    </source>
</evidence>
<dbReference type="InterPro" id="IPR001387">
    <property type="entry name" value="Cro/C1-type_HTH"/>
</dbReference>
<evidence type="ECO:0000313" key="4">
    <source>
        <dbReference type="Proteomes" id="UP001058533"/>
    </source>
</evidence>
<dbReference type="InterPro" id="IPR025194">
    <property type="entry name" value="RodZ-like_C"/>
</dbReference>
<keyword evidence="1" id="KW-0472">Membrane</keyword>
<evidence type="ECO:0000313" key="3">
    <source>
        <dbReference type="EMBL" id="UUL81881.1"/>
    </source>
</evidence>
<dbReference type="RefSeq" id="WP_256505620.1">
    <property type="nucleotide sequence ID" value="NZ_CP101740.1"/>
</dbReference>
<dbReference type="SUPFAM" id="SSF47413">
    <property type="entry name" value="lambda repressor-like DNA-binding domains"/>
    <property type="match status" value="1"/>
</dbReference>
<feature type="domain" description="Cytoskeleton protein RodZ-like C-terminal" evidence="2">
    <location>
        <begin position="174"/>
        <end position="244"/>
    </location>
</feature>
<sequence>MTEEAEGANRPPIATRVGDRLRIAREAQGLALADIAQRTRVPQRHLEAIEASNYVSLPSITYAMGFTRAYARAIGADEVGIARDLRVEIADTWEAVPRHEPYNLHDPARVPPRGLALAGVAVAVLLLIGVALWYGTGLFRAEEAPSAEAVVATTPVPSAAPTPAATPAGAGQVTLTATDEVWVRVYDSNDQTLLLKTMQPGERYDVPMTATGPMINVGRPDQLAVTIDGGTVAPLGDGRRAIKDVAIDAQALRARASSATPDA</sequence>
<dbReference type="InterPro" id="IPR050400">
    <property type="entry name" value="Bact_Cytoskel_RodZ"/>
</dbReference>
<organism evidence="3 4">
    <name type="scientific">Sphingomonas qomolangmaensis</name>
    <dbReference type="NCBI Taxonomy" id="2918765"/>
    <lineage>
        <taxon>Bacteria</taxon>
        <taxon>Pseudomonadati</taxon>
        <taxon>Pseudomonadota</taxon>
        <taxon>Alphaproteobacteria</taxon>
        <taxon>Sphingomonadales</taxon>
        <taxon>Sphingomonadaceae</taxon>
        <taxon>Sphingomonas</taxon>
    </lineage>
</organism>
<keyword evidence="4" id="KW-1185">Reference proteome</keyword>
<name>A0ABY5L7D3_9SPHN</name>
<accession>A0ABY5L7D3</accession>
<evidence type="ECO:0000259" key="2">
    <source>
        <dbReference type="Pfam" id="PF13464"/>
    </source>
</evidence>
<dbReference type="PANTHER" id="PTHR34475">
    <property type="match status" value="1"/>
</dbReference>
<dbReference type="Pfam" id="PF13413">
    <property type="entry name" value="HTH_25"/>
    <property type="match status" value="1"/>
</dbReference>
<dbReference type="InterPro" id="IPR010982">
    <property type="entry name" value="Lambda_DNA-bd_dom_sf"/>
</dbReference>
<gene>
    <name evidence="3" type="ORF">NMP03_11850</name>
</gene>
<dbReference type="PANTHER" id="PTHR34475:SF1">
    <property type="entry name" value="CYTOSKELETON PROTEIN RODZ"/>
    <property type="match status" value="1"/>
</dbReference>
<dbReference type="Gene3D" id="1.10.260.40">
    <property type="entry name" value="lambda repressor-like DNA-binding domains"/>
    <property type="match status" value="1"/>
</dbReference>
<feature type="transmembrane region" description="Helical" evidence="1">
    <location>
        <begin position="115"/>
        <end position="135"/>
    </location>
</feature>
<dbReference type="EMBL" id="CP101740">
    <property type="protein sequence ID" value="UUL81881.1"/>
    <property type="molecule type" value="Genomic_DNA"/>
</dbReference>
<keyword evidence="1" id="KW-1133">Transmembrane helix</keyword>
<reference evidence="3" key="1">
    <citation type="submission" date="2022-07" db="EMBL/GenBank/DDBJ databases">
        <title>Sphingomonas sp. nov., a novel bacterium isolated from the north slope of the Mount Everest.</title>
        <authorList>
            <person name="Cui X."/>
            <person name="Liu Y."/>
        </authorList>
    </citation>
    <scope>NUCLEOTIDE SEQUENCE</scope>
    <source>
        <strain evidence="3">S5-59</strain>
    </source>
</reference>
<proteinExistence type="predicted"/>
<dbReference type="CDD" id="cd00093">
    <property type="entry name" value="HTH_XRE"/>
    <property type="match status" value="1"/>
</dbReference>
<dbReference type="Pfam" id="PF13464">
    <property type="entry name" value="RodZ_C"/>
    <property type="match status" value="1"/>
</dbReference>